<dbReference type="Gene3D" id="2.70.9.20">
    <property type="entry name" value="Major capsid protein Vp54"/>
    <property type="match status" value="1"/>
</dbReference>
<dbReference type="Pfam" id="PF16903">
    <property type="entry name" value="Capsid_N"/>
    <property type="match status" value="1"/>
</dbReference>
<reference evidence="3" key="1">
    <citation type="journal article" date="2020" name="Nature">
        <title>Giant virus diversity and host interactions through global metagenomics.</title>
        <authorList>
            <person name="Schulz F."/>
            <person name="Roux S."/>
            <person name="Paez-Espino D."/>
            <person name="Jungbluth S."/>
            <person name="Walsh D.A."/>
            <person name="Denef V.J."/>
            <person name="McMahon K.D."/>
            <person name="Konstantinidis K.T."/>
            <person name="Eloe-Fadrosh E.A."/>
            <person name="Kyrpides N.C."/>
            <person name="Woyke T."/>
        </authorList>
    </citation>
    <scope>NUCLEOTIDE SEQUENCE</scope>
    <source>
        <strain evidence="3">GVMAG-S-3300013286-35</strain>
    </source>
</reference>
<evidence type="ECO:0000259" key="1">
    <source>
        <dbReference type="Pfam" id="PF04451"/>
    </source>
</evidence>
<proteinExistence type="predicted"/>
<dbReference type="Pfam" id="PF04451">
    <property type="entry name" value="Capsid_NCLDV"/>
    <property type="match status" value="1"/>
</dbReference>
<sequence>MAKPVGEMKRLVSLVDRGTADSIFYPQDAESTVFQPDFKAYHNFTQETIELPYTGAATWGQRITFTLPFPWLGDCLNWLAVRFQPSSWLPGDVQKGLQQSVPRRWSYNDIPGTWTWAGALGSSAIALVEMEVNGLVIERWSGDWIDVWQRLYLDTSRSASWKDSIVGTADTVDSAYGATFFDAPNELINVANFNTNKTVLPTEDGQVYSFFPFWFARRRNAAFPLASIEGNSVRFHITFRQFSEVIRRVSVPRTCDETMLGTSIVLTSNDISIPEQYTAKLSSTVPNFEDAVLVCGFTQLDGALRKAYIQNPHECLIEPVLNIPFTEPLKYLTSTTDADLITVSLPLEAVNGPVREVIWFLRRKAVYQFNSWTNYGAYLENEIDPIYKPQRPLLTRAVLRVGAVVWADEEELWWRARGSLAHAGGVQVYNSYVYAYNFADKPALFGPSGSMNATRAEMRLDLTVAQPTGVDDKEWEVRVFVLTHNWMRFQNGMAEVLFRD</sequence>
<dbReference type="InterPro" id="IPR016112">
    <property type="entry name" value="VP_dsDNA_II"/>
</dbReference>
<accession>A0A6C0KUU6</accession>
<dbReference type="Gene3D" id="2.70.9.10">
    <property type="entry name" value="Adenovirus Type 2 Hexon, domain 4"/>
    <property type="match status" value="1"/>
</dbReference>
<feature type="domain" description="Major capsid protein N-terminal" evidence="2">
    <location>
        <begin position="32"/>
        <end position="246"/>
    </location>
</feature>
<organism evidence="3">
    <name type="scientific">viral metagenome</name>
    <dbReference type="NCBI Taxonomy" id="1070528"/>
    <lineage>
        <taxon>unclassified sequences</taxon>
        <taxon>metagenomes</taxon>
        <taxon>organismal metagenomes</taxon>
    </lineage>
</organism>
<dbReference type="GO" id="GO:0005198">
    <property type="term" value="F:structural molecule activity"/>
    <property type="evidence" value="ECO:0007669"/>
    <property type="project" value="InterPro"/>
</dbReference>
<evidence type="ECO:0000313" key="3">
    <source>
        <dbReference type="EMBL" id="QHU21735.1"/>
    </source>
</evidence>
<protein>
    <recommendedName>
        <fullName evidence="4">Major capsid protein N-terminal domain-containing protein</fullName>
    </recommendedName>
</protein>
<dbReference type="EMBL" id="MN740992">
    <property type="protein sequence ID" value="QHU21735.1"/>
    <property type="molecule type" value="Genomic_DNA"/>
</dbReference>
<name>A0A6C0KUU6_9ZZZZ</name>
<evidence type="ECO:0008006" key="4">
    <source>
        <dbReference type="Google" id="ProtNLM"/>
    </source>
</evidence>
<dbReference type="InterPro" id="IPR031654">
    <property type="entry name" value="Capsid_N"/>
</dbReference>
<evidence type="ECO:0000259" key="2">
    <source>
        <dbReference type="Pfam" id="PF16903"/>
    </source>
</evidence>
<dbReference type="InterPro" id="IPR007542">
    <property type="entry name" value="MCP_C"/>
</dbReference>
<dbReference type="InterPro" id="IPR038519">
    <property type="entry name" value="MCP_C_sf"/>
</dbReference>
<feature type="domain" description="Major capsid protein C-terminal" evidence="1">
    <location>
        <begin position="305"/>
        <end position="494"/>
    </location>
</feature>
<dbReference type="AlphaFoldDB" id="A0A6C0KUU6"/>
<dbReference type="SUPFAM" id="SSF49749">
    <property type="entry name" value="Group II dsDNA viruses VP"/>
    <property type="match status" value="2"/>
</dbReference>